<accession>A0A7C4Z9S5</accession>
<organism evidence="2">
    <name type="scientific">Oceanithermus profundus</name>
    <dbReference type="NCBI Taxonomy" id="187137"/>
    <lineage>
        <taxon>Bacteria</taxon>
        <taxon>Thermotogati</taxon>
        <taxon>Deinococcota</taxon>
        <taxon>Deinococci</taxon>
        <taxon>Thermales</taxon>
        <taxon>Thermaceae</taxon>
        <taxon>Oceanithermus</taxon>
    </lineage>
</organism>
<dbReference type="EMBL" id="DRPZ01000225">
    <property type="protein sequence ID" value="HGY10136.1"/>
    <property type="molecule type" value="Genomic_DNA"/>
</dbReference>
<proteinExistence type="predicted"/>
<dbReference type="Proteomes" id="UP000885759">
    <property type="component" value="Unassembled WGS sequence"/>
</dbReference>
<feature type="region of interest" description="Disordered" evidence="1">
    <location>
        <begin position="1"/>
        <end position="22"/>
    </location>
</feature>
<comment type="caution">
    <text evidence="2">The sequence shown here is derived from an EMBL/GenBank/DDBJ whole genome shotgun (WGS) entry which is preliminary data.</text>
</comment>
<gene>
    <name evidence="2" type="ORF">ENK37_08825</name>
</gene>
<name>A0A7C4Z9S5_9DEIN</name>
<reference evidence="2" key="1">
    <citation type="journal article" date="2020" name="mSystems">
        <title>Genome- and Community-Level Interaction Insights into Carbon Utilization and Element Cycling Functions of Hydrothermarchaeota in Hydrothermal Sediment.</title>
        <authorList>
            <person name="Zhou Z."/>
            <person name="Liu Y."/>
            <person name="Xu W."/>
            <person name="Pan J."/>
            <person name="Luo Z.H."/>
            <person name="Li M."/>
        </authorList>
    </citation>
    <scope>NUCLEOTIDE SEQUENCE [LARGE SCALE GENOMIC DNA]</scope>
    <source>
        <strain evidence="2">HyVt-570</strain>
    </source>
</reference>
<sequence length="142" mass="15634">MELDFDETGLTQGPPANLPENDDVYGGGSDWIWVKPGKKAWLGWVDDPYDRVLPGGPITITAWCMRTGGQAPGKSVRPFRLEDYVWSSTHVLVATFVVRDMSFDPDATSYPGYAEVTTPAPSVFDWAEWCDLGVVGDCTDVE</sequence>
<evidence type="ECO:0000313" key="2">
    <source>
        <dbReference type="EMBL" id="HGY10136.1"/>
    </source>
</evidence>
<protein>
    <submittedName>
        <fullName evidence="2">Uncharacterized protein</fullName>
    </submittedName>
</protein>
<dbReference type="AlphaFoldDB" id="A0A7C4Z9S5"/>
<evidence type="ECO:0000256" key="1">
    <source>
        <dbReference type="SAM" id="MobiDB-lite"/>
    </source>
</evidence>